<dbReference type="GO" id="GO:0022857">
    <property type="term" value="F:transmembrane transporter activity"/>
    <property type="evidence" value="ECO:0007669"/>
    <property type="project" value="InterPro"/>
</dbReference>
<reference evidence="7 8" key="1">
    <citation type="submission" date="2021-01" db="EMBL/GenBank/DDBJ databases">
        <title>Cercospora kikuchii MAFF 305040 whole genome shotgun sequence.</title>
        <authorList>
            <person name="Kashiwa T."/>
            <person name="Suzuki T."/>
        </authorList>
    </citation>
    <scope>NUCLEOTIDE SEQUENCE [LARGE SCALE GENOMIC DNA]</scope>
    <source>
        <strain evidence="7 8">MAFF 305040</strain>
    </source>
</reference>
<comment type="subcellular location">
    <subcellularLocation>
        <location evidence="1">Membrane</location>
        <topology evidence="1">Multi-pass membrane protein</topology>
    </subcellularLocation>
</comment>
<dbReference type="OrthoDB" id="1935484at2759"/>
<gene>
    <name evidence="7" type="ORF">CKM354_000625900</name>
</gene>
<dbReference type="Gene3D" id="1.20.1250.20">
    <property type="entry name" value="MFS general substrate transporter like domains"/>
    <property type="match status" value="1"/>
</dbReference>
<evidence type="ECO:0000313" key="8">
    <source>
        <dbReference type="Proteomes" id="UP000825890"/>
    </source>
</evidence>
<feature type="transmembrane region" description="Helical" evidence="6">
    <location>
        <begin position="500"/>
        <end position="521"/>
    </location>
</feature>
<dbReference type="FunFam" id="1.20.1250.20:FF:000106">
    <property type="entry name" value="MFS transporter, putative"/>
    <property type="match status" value="1"/>
</dbReference>
<dbReference type="RefSeq" id="XP_044657500.1">
    <property type="nucleotide sequence ID" value="XM_044801565.1"/>
</dbReference>
<dbReference type="Proteomes" id="UP000825890">
    <property type="component" value="Unassembled WGS sequence"/>
</dbReference>
<feature type="transmembrane region" description="Helical" evidence="6">
    <location>
        <begin position="467"/>
        <end position="488"/>
    </location>
</feature>
<keyword evidence="2" id="KW-0813">Transport</keyword>
<evidence type="ECO:0000256" key="2">
    <source>
        <dbReference type="ARBA" id="ARBA00022448"/>
    </source>
</evidence>
<dbReference type="PANTHER" id="PTHR43791:SF14">
    <property type="entry name" value="MFS GENERAL SUBSTRATE TRANSPORTER"/>
    <property type="match status" value="1"/>
</dbReference>
<dbReference type="FunFam" id="1.20.1250.20:FF:000247">
    <property type="entry name" value="MFS general substrate transporter"/>
    <property type="match status" value="1"/>
</dbReference>
<protein>
    <recommendedName>
        <fullName evidence="9">Allantoate permease</fullName>
    </recommendedName>
</protein>
<feature type="transmembrane region" description="Helical" evidence="6">
    <location>
        <begin position="262"/>
        <end position="282"/>
    </location>
</feature>
<dbReference type="AlphaFoldDB" id="A0A9P3CHT5"/>
<dbReference type="InterPro" id="IPR011701">
    <property type="entry name" value="MFS"/>
</dbReference>
<evidence type="ECO:0000256" key="1">
    <source>
        <dbReference type="ARBA" id="ARBA00004141"/>
    </source>
</evidence>
<keyword evidence="5 6" id="KW-0472">Membrane</keyword>
<name>A0A9P3CHT5_9PEZI</name>
<evidence type="ECO:0000313" key="7">
    <source>
        <dbReference type="EMBL" id="GIZ43013.1"/>
    </source>
</evidence>
<evidence type="ECO:0000256" key="3">
    <source>
        <dbReference type="ARBA" id="ARBA00022692"/>
    </source>
</evidence>
<feature type="transmembrane region" description="Helical" evidence="6">
    <location>
        <begin position="433"/>
        <end position="455"/>
    </location>
</feature>
<dbReference type="GeneID" id="68291834"/>
<feature type="transmembrane region" description="Helical" evidence="6">
    <location>
        <begin position="377"/>
        <end position="399"/>
    </location>
</feature>
<dbReference type="GO" id="GO:0016020">
    <property type="term" value="C:membrane"/>
    <property type="evidence" value="ECO:0007669"/>
    <property type="project" value="UniProtKB-SubCell"/>
</dbReference>
<keyword evidence="8" id="KW-1185">Reference proteome</keyword>
<dbReference type="PANTHER" id="PTHR43791">
    <property type="entry name" value="PERMEASE-RELATED"/>
    <property type="match status" value="1"/>
</dbReference>
<keyword evidence="3 6" id="KW-0812">Transmembrane</keyword>
<dbReference type="SUPFAM" id="SSF103473">
    <property type="entry name" value="MFS general substrate transporter"/>
    <property type="match status" value="1"/>
</dbReference>
<feature type="transmembrane region" description="Helical" evidence="6">
    <location>
        <begin position="228"/>
        <end position="250"/>
    </location>
</feature>
<dbReference type="EMBL" id="BOLY01000004">
    <property type="protein sequence ID" value="GIZ43013.1"/>
    <property type="molecule type" value="Genomic_DNA"/>
</dbReference>
<dbReference type="InterPro" id="IPR036259">
    <property type="entry name" value="MFS_trans_sf"/>
</dbReference>
<feature type="transmembrane region" description="Helical" evidence="6">
    <location>
        <begin position="193"/>
        <end position="216"/>
    </location>
</feature>
<proteinExistence type="predicted"/>
<evidence type="ECO:0008006" key="9">
    <source>
        <dbReference type="Google" id="ProtNLM"/>
    </source>
</evidence>
<feature type="transmembrane region" description="Helical" evidence="6">
    <location>
        <begin position="167"/>
        <end position="186"/>
    </location>
</feature>
<evidence type="ECO:0000256" key="5">
    <source>
        <dbReference type="ARBA" id="ARBA00023136"/>
    </source>
</evidence>
<dbReference type="Pfam" id="PF07690">
    <property type="entry name" value="MFS_1"/>
    <property type="match status" value="1"/>
</dbReference>
<accession>A0A9P3CHT5</accession>
<evidence type="ECO:0000256" key="6">
    <source>
        <dbReference type="SAM" id="Phobius"/>
    </source>
</evidence>
<keyword evidence="4 6" id="KW-1133">Transmembrane helix</keyword>
<organism evidence="7 8">
    <name type="scientific">Cercospora kikuchii</name>
    <dbReference type="NCBI Taxonomy" id="84275"/>
    <lineage>
        <taxon>Eukaryota</taxon>
        <taxon>Fungi</taxon>
        <taxon>Dikarya</taxon>
        <taxon>Ascomycota</taxon>
        <taxon>Pezizomycotina</taxon>
        <taxon>Dothideomycetes</taxon>
        <taxon>Dothideomycetidae</taxon>
        <taxon>Mycosphaerellales</taxon>
        <taxon>Mycosphaerellaceae</taxon>
        <taxon>Cercospora</taxon>
    </lineage>
</organism>
<evidence type="ECO:0000256" key="4">
    <source>
        <dbReference type="ARBA" id="ARBA00022989"/>
    </source>
</evidence>
<sequence length="561" mass="64148">MASHSDKLSSQVAPTAGLTAKDVQIGTDSLQNSTPSLRSEDLVQGDYGSDSHHVFSEPKVADYWRGVYEKAEYEGRHRFDPTLTWSADEELKLRRKVDFRIMSWCWVMFMALDLNRRNINRAISDNMLEELGMDTNDFNTGQTIFLVSFLAAELPSGLISKKLGPDIWIPFIILGWSITSAAQAGLTNKAGYYAVRCILGLLMGGFIPDTVLYITYWYKSKELPIRLSWFWTVLSTCNILGSLLAAGILQMRGLQGWSGWQWLFLIEGCVTALVGIFSWGLMPASISQTKGWVRGKNGWFTEREEKILVNRLLRDDPSKGDMNNRQAVTLDRLWKCIKDYDLWPLYLVGLTNYIPPSPPQNYLSFILRQMGWSTFEANLLTIPSQFMFGVNLLIISWVSEKFNERAFISSLSNIWIFPWLAAIVALGGSASDWIRYALLTGLLSYPYCHAIVVSWNSRNSNSVRTRAVSAALYNMFVQSGNIIGVNIYRENDRPYYIRGNRILLGICCFNIVLLWFVKFYYITRNKRREAAWSKLTGEEKVDYVRNTKDEGAKRLDFRFSH</sequence>
<comment type="caution">
    <text evidence="7">The sequence shown here is derived from an EMBL/GenBank/DDBJ whole genome shotgun (WGS) entry which is preliminary data.</text>
</comment>
<feature type="transmembrane region" description="Helical" evidence="6">
    <location>
        <begin position="406"/>
        <end position="427"/>
    </location>
</feature>